<dbReference type="InterPro" id="IPR036291">
    <property type="entry name" value="NAD(P)-bd_dom_sf"/>
</dbReference>
<evidence type="ECO:0000313" key="3">
    <source>
        <dbReference type="Proteomes" id="UP001595616"/>
    </source>
</evidence>
<gene>
    <name evidence="2" type="ORF">ACFOOI_09115</name>
</gene>
<feature type="domain" description="Semialdehyde dehydrogenase NAD-binding" evidence="1">
    <location>
        <begin position="2"/>
        <end position="98"/>
    </location>
</feature>
<dbReference type="Proteomes" id="UP001595616">
    <property type="component" value="Unassembled WGS sequence"/>
</dbReference>
<dbReference type="Pfam" id="PF08732">
    <property type="entry name" value="HIM1"/>
    <property type="match status" value="1"/>
</dbReference>
<keyword evidence="3" id="KW-1185">Reference proteome</keyword>
<comment type="caution">
    <text evidence="2">The sequence shown here is derived from an EMBL/GenBank/DDBJ whole genome shotgun (WGS) entry which is preliminary data.</text>
</comment>
<organism evidence="2 3">
    <name type="scientific">Lacihabitans lacunae</name>
    <dbReference type="NCBI Taxonomy" id="1028214"/>
    <lineage>
        <taxon>Bacteria</taxon>
        <taxon>Pseudomonadati</taxon>
        <taxon>Bacteroidota</taxon>
        <taxon>Cytophagia</taxon>
        <taxon>Cytophagales</taxon>
        <taxon>Leadbetterellaceae</taxon>
        <taxon>Lacihabitans</taxon>
    </lineage>
</organism>
<dbReference type="InterPro" id="IPR000534">
    <property type="entry name" value="Semialdehyde_DH_NAD-bd"/>
</dbReference>
<reference evidence="3" key="1">
    <citation type="journal article" date="2019" name="Int. J. Syst. Evol. Microbiol.">
        <title>The Global Catalogue of Microorganisms (GCM) 10K type strain sequencing project: providing services to taxonomists for standard genome sequencing and annotation.</title>
        <authorList>
            <consortium name="The Broad Institute Genomics Platform"/>
            <consortium name="The Broad Institute Genome Sequencing Center for Infectious Disease"/>
            <person name="Wu L."/>
            <person name="Ma J."/>
        </authorList>
    </citation>
    <scope>NUCLEOTIDE SEQUENCE [LARGE SCALE GENOMIC DNA]</scope>
    <source>
        <strain evidence="3">CECT 7956</strain>
    </source>
</reference>
<protein>
    <submittedName>
        <fullName evidence="2">Oxidoreductase</fullName>
    </submittedName>
</protein>
<dbReference type="EMBL" id="JBHRYQ010000001">
    <property type="protein sequence ID" value="MFC3810814.1"/>
    <property type="molecule type" value="Genomic_DNA"/>
</dbReference>
<name>A0ABV7YW72_9BACT</name>
<sequence length="210" mass="23260">MKALVLGATGLVGGNLLEMLLANEKFSKIETWSRSELKISNSKLKQVVYSFEKNVPYPVFKDIDVVFCCLGTTIKKAGSKEAFIRVDQEIPLEVAQLAKQNGCESYLIVTAMGANASSMFFYNQVKGKVEDSLANFNFGQLGIFRPSMLLGDRKEQRTMESVGQKVMLFFDFLTPKNYKAITATKVAKAMMAFSISDKKGLNVIPSGSMY</sequence>
<dbReference type="RefSeq" id="WP_379837250.1">
    <property type="nucleotide sequence ID" value="NZ_JBHRYQ010000001.1"/>
</dbReference>
<accession>A0ABV7YW72</accession>
<dbReference type="InterPro" id="IPR014843">
    <property type="entry name" value="Him1/Fmp52"/>
</dbReference>
<proteinExistence type="predicted"/>
<dbReference type="SMART" id="SM00859">
    <property type="entry name" value="Semialdhyde_dh"/>
    <property type="match status" value="1"/>
</dbReference>
<dbReference type="PANTHER" id="PTHR14097">
    <property type="entry name" value="OXIDOREDUCTASE HTATIP2"/>
    <property type="match status" value="1"/>
</dbReference>
<dbReference type="CDD" id="cd05250">
    <property type="entry name" value="CC3_like_SDR_a"/>
    <property type="match status" value="1"/>
</dbReference>
<evidence type="ECO:0000313" key="2">
    <source>
        <dbReference type="EMBL" id="MFC3810814.1"/>
    </source>
</evidence>
<evidence type="ECO:0000259" key="1">
    <source>
        <dbReference type="SMART" id="SM00859"/>
    </source>
</evidence>
<dbReference type="Gene3D" id="3.40.50.720">
    <property type="entry name" value="NAD(P)-binding Rossmann-like Domain"/>
    <property type="match status" value="1"/>
</dbReference>
<dbReference type="SUPFAM" id="SSF51735">
    <property type="entry name" value="NAD(P)-binding Rossmann-fold domains"/>
    <property type="match status" value="1"/>
</dbReference>
<dbReference type="PANTHER" id="PTHR14097:SF7">
    <property type="entry name" value="OXIDOREDUCTASE HTATIP2"/>
    <property type="match status" value="1"/>
</dbReference>